<protein>
    <submittedName>
        <fullName evidence="2">Uncharacterized protein</fullName>
    </submittedName>
</protein>
<feature type="chain" id="PRO_5020468367" evidence="1">
    <location>
        <begin position="21"/>
        <end position="184"/>
    </location>
</feature>
<evidence type="ECO:0000256" key="1">
    <source>
        <dbReference type="SAM" id="SignalP"/>
    </source>
</evidence>
<feature type="signal peptide" evidence="1">
    <location>
        <begin position="1"/>
        <end position="20"/>
    </location>
</feature>
<organism evidence="2 3">
    <name type="scientific">Thalassobius vesicularis</name>
    <dbReference type="NCBI Taxonomy" id="1294297"/>
    <lineage>
        <taxon>Bacteria</taxon>
        <taxon>Pseudomonadati</taxon>
        <taxon>Pseudomonadota</taxon>
        <taxon>Alphaproteobacteria</taxon>
        <taxon>Rhodobacterales</taxon>
        <taxon>Roseobacteraceae</taxon>
        <taxon>Thalassovita</taxon>
    </lineage>
</organism>
<evidence type="ECO:0000313" key="2">
    <source>
        <dbReference type="EMBL" id="THD74057.1"/>
    </source>
</evidence>
<name>A0A4V3UZ19_9RHOB</name>
<gene>
    <name evidence="2" type="ORF">E7681_10655</name>
</gene>
<reference evidence="2 3" key="1">
    <citation type="submission" date="2019-04" db="EMBL/GenBank/DDBJ databases">
        <title>Draft genome sequence of Youngimonas vesicularis.</title>
        <authorList>
            <person name="Hameed A."/>
        </authorList>
    </citation>
    <scope>NUCLEOTIDE SEQUENCE [LARGE SCALE GENOMIC DNA]</scope>
    <source>
        <strain evidence="2 3">CC-AMW-E</strain>
    </source>
</reference>
<dbReference type="AlphaFoldDB" id="A0A4V3UZ19"/>
<keyword evidence="3" id="KW-1185">Reference proteome</keyword>
<dbReference type="RefSeq" id="WP_136339267.1">
    <property type="nucleotide sequence ID" value="NZ_SSMD01000004.1"/>
</dbReference>
<dbReference type="OrthoDB" id="7265885at2"/>
<keyword evidence="1" id="KW-0732">Signal</keyword>
<proteinExistence type="predicted"/>
<sequence length="184" mass="19799">MTRLIAPLLALALLPATAHADEITDALDAATAAYKNGEIQYALEELDFARNKMLTLKTDALTAYLPEAPAGWTRTVNTEMNAGMAMMGGGVGAEARYNSDDAEFTITMMADNPMVASMGAMLANAGMMGLKLERIGRQKFMVQEGEYTGLVDNRVLIQARGDQPDLILDTLKTIDFTALGKFGN</sequence>
<dbReference type="EMBL" id="SSMD01000004">
    <property type="protein sequence ID" value="THD74057.1"/>
    <property type="molecule type" value="Genomic_DNA"/>
</dbReference>
<accession>A0A4V3UZ19</accession>
<evidence type="ECO:0000313" key="3">
    <source>
        <dbReference type="Proteomes" id="UP000306113"/>
    </source>
</evidence>
<dbReference type="Proteomes" id="UP000306113">
    <property type="component" value="Unassembled WGS sequence"/>
</dbReference>
<comment type="caution">
    <text evidence="2">The sequence shown here is derived from an EMBL/GenBank/DDBJ whole genome shotgun (WGS) entry which is preliminary data.</text>
</comment>